<feature type="region of interest" description="Disordered" evidence="1">
    <location>
        <begin position="268"/>
        <end position="288"/>
    </location>
</feature>
<gene>
    <name evidence="2" type="ORF">BD410DRAFT_13896</name>
</gene>
<evidence type="ECO:0000313" key="3">
    <source>
        <dbReference type="Proteomes" id="UP000294933"/>
    </source>
</evidence>
<protein>
    <submittedName>
        <fullName evidence="2">Uncharacterized protein</fullName>
    </submittedName>
</protein>
<feature type="compositionally biased region" description="Basic and acidic residues" evidence="1">
    <location>
        <begin position="19"/>
        <end position="30"/>
    </location>
</feature>
<proteinExistence type="predicted"/>
<dbReference type="OrthoDB" id="3233824at2759"/>
<accession>A0A4R5XFE2</accession>
<dbReference type="EMBL" id="ML170156">
    <property type="protein sequence ID" value="TDL29285.1"/>
    <property type="molecule type" value="Genomic_DNA"/>
</dbReference>
<evidence type="ECO:0000313" key="2">
    <source>
        <dbReference type="EMBL" id="TDL29285.1"/>
    </source>
</evidence>
<feature type="compositionally biased region" description="Polar residues" evidence="1">
    <location>
        <begin position="268"/>
        <end position="278"/>
    </location>
</feature>
<organism evidence="2 3">
    <name type="scientific">Rickenella mellea</name>
    <dbReference type="NCBI Taxonomy" id="50990"/>
    <lineage>
        <taxon>Eukaryota</taxon>
        <taxon>Fungi</taxon>
        <taxon>Dikarya</taxon>
        <taxon>Basidiomycota</taxon>
        <taxon>Agaricomycotina</taxon>
        <taxon>Agaricomycetes</taxon>
        <taxon>Hymenochaetales</taxon>
        <taxon>Rickenellaceae</taxon>
        <taxon>Rickenella</taxon>
    </lineage>
</organism>
<dbReference type="AlphaFoldDB" id="A0A4R5XFE2"/>
<name>A0A4R5XFE2_9AGAM</name>
<feature type="compositionally biased region" description="Polar residues" evidence="1">
    <location>
        <begin position="180"/>
        <end position="197"/>
    </location>
</feature>
<sequence>MANTLPSFVELMASLGLAKDSEIPGRDQRRSLSASPRLTSSPRRYNSFAEVSPSRRDEIALPSIVVSHSPPLPPVRDMEPKRRRSSGNIRRFAPYSPPARRVSLPNVSNPSAERNCVSRKDSDNVKGHRRRESCNATIHEAEMECDNTPEPVSKPVPVSITTSTSASFTPISTYIRRRSPTASPTTKSFTQLPRNSPSIAPVPVSLPTLPPLLAESFASFSFSEESSAAKSRSVTRSLGPSPRSSPRPDSPEQFKVLHSQSGIRISSTYRSCAAQQSAVEGRRVSPLA</sequence>
<feature type="compositionally biased region" description="Polar residues" evidence="1">
    <location>
        <begin position="31"/>
        <end position="44"/>
    </location>
</feature>
<dbReference type="STRING" id="50990.A0A4R5XFE2"/>
<feature type="compositionally biased region" description="Basic and acidic residues" evidence="1">
    <location>
        <begin position="116"/>
        <end position="126"/>
    </location>
</feature>
<feature type="region of interest" description="Disordered" evidence="1">
    <location>
        <begin position="174"/>
        <end position="197"/>
    </location>
</feature>
<keyword evidence="3" id="KW-1185">Reference proteome</keyword>
<feature type="region of interest" description="Disordered" evidence="1">
    <location>
        <begin position="19"/>
        <end position="131"/>
    </location>
</feature>
<dbReference type="VEuPathDB" id="FungiDB:BD410DRAFT_13896"/>
<dbReference type="Proteomes" id="UP000294933">
    <property type="component" value="Unassembled WGS sequence"/>
</dbReference>
<feature type="region of interest" description="Disordered" evidence="1">
    <location>
        <begin position="223"/>
        <end position="254"/>
    </location>
</feature>
<reference evidence="2 3" key="1">
    <citation type="submission" date="2018-06" db="EMBL/GenBank/DDBJ databases">
        <title>A transcriptomic atlas of mushroom development highlights an independent origin of complex multicellularity.</title>
        <authorList>
            <consortium name="DOE Joint Genome Institute"/>
            <person name="Krizsan K."/>
            <person name="Almasi E."/>
            <person name="Merenyi Z."/>
            <person name="Sahu N."/>
            <person name="Viragh M."/>
            <person name="Koszo T."/>
            <person name="Mondo S."/>
            <person name="Kiss B."/>
            <person name="Balint B."/>
            <person name="Kues U."/>
            <person name="Barry K."/>
            <person name="Hegedus J.C."/>
            <person name="Henrissat B."/>
            <person name="Johnson J."/>
            <person name="Lipzen A."/>
            <person name="Ohm R."/>
            <person name="Nagy I."/>
            <person name="Pangilinan J."/>
            <person name="Yan J."/>
            <person name="Xiong Y."/>
            <person name="Grigoriev I.V."/>
            <person name="Hibbett D.S."/>
            <person name="Nagy L.G."/>
        </authorList>
    </citation>
    <scope>NUCLEOTIDE SEQUENCE [LARGE SCALE GENOMIC DNA]</scope>
    <source>
        <strain evidence="2 3">SZMC22713</strain>
    </source>
</reference>
<evidence type="ECO:0000256" key="1">
    <source>
        <dbReference type="SAM" id="MobiDB-lite"/>
    </source>
</evidence>